<name>A0A080N5P6_9BIFI</name>
<sequence length="32" mass="3360">MIVPFGGSDATCCDTLFLRDGRLSAIVDELSG</sequence>
<dbReference type="EMBL" id="ATLK01000001">
    <property type="protein sequence ID" value="KFF30864.1"/>
    <property type="molecule type" value="Genomic_DNA"/>
</dbReference>
<comment type="caution">
    <text evidence="1">The sequence shown here is derived from an EMBL/GenBank/DDBJ whole genome shotgun (WGS) entry which is preliminary data.</text>
</comment>
<evidence type="ECO:0000313" key="1">
    <source>
        <dbReference type="EMBL" id="KFF30864.1"/>
    </source>
</evidence>
<protein>
    <submittedName>
        <fullName evidence="1">Uncharacterized protein</fullName>
    </submittedName>
</protein>
<gene>
    <name evidence="1" type="ORF">BBOMB_0181</name>
</gene>
<organism evidence="1 2">
    <name type="scientific">Bifidobacterium bombi DSM 19703</name>
    <dbReference type="NCBI Taxonomy" id="1341695"/>
    <lineage>
        <taxon>Bacteria</taxon>
        <taxon>Bacillati</taxon>
        <taxon>Actinomycetota</taxon>
        <taxon>Actinomycetes</taxon>
        <taxon>Bifidobacteriales</taxon>
        <taxon>Bifidobacteriaceae</taxon>
        <taxon>Bifidobacterium</taxon>
    </lineage>
</organism>
<dbReference type="AlphaFoldDB" id="A0A080N5P6"/>
<evidence type="ECO:0000313" key="2">
    <source>
        <dbReference type="Proteomes" id="UP000028730"/>
    </source>
</evidence>
<reference evidence="1 2" key="1">
    <citation type="journal article" date="2014" name="Appl. Environ. Microbiol.">
        <title>Genomic encyclopedia of type strains of the genus Bifidobacterium.</title>
        <authorList>
            <person name="Milani C."/>
            <person name="Lugli G.A."/>
            <person name="Duranti S."/>
            <person name="Turroni F."/>
            <person name="Bottacini F."/>
            <person name="Mangifesta M."/>
            <person name="Sanchez B."/>
            <person name="Viappiani A."/>
            <person name="Mancabelli L."/>
            <person name="Taminiau B."/>
            <person name="Delcenserie V."/>
            <person name="Barrangou R."/>
            <person name="Margolles A."/>
            <person name="van Sinderen D."/>
            <person name="Ventura M."/>
        </authorList>
    </citation>
    <scope>NUCLEOTIDE SEQUENCE [LARGE SCALE GENOMIC DNA]</scope>
    <source>
        <strain evidence="1 2">DSM 19703</strain>
    </source>
</reference>
<accession>A0A080N5P6</accession>
<proteinExistence type="predicted"/>
<dbReference type="Proteomes" id="UP000028730">
    <property type="component" value="Unassembled WGS sequence"/>
</dbReference>
<keyword evidence="2" id="KW-1185">Reference proteome</keyword>